<evidence type="ECO:0000256" key="3">
    <source>
        <dbReference type="SAM" id="Phobius"/>
    </source>
</evidence>
<feature type="compositionally biased region" description="Basic and acidic residues" evidence="2">
    <location>
        <begin position="83"/>
        <end position="110"/>
    </location>
</feature>
<dbReference type="EMBL" id="AP028955">
    <property type="protein sequence ID" value="BET39182.1"/>
    <property type="molecule type" value="Genomic_DNA"/>
</dbReference>
<evidence type="ECO:0000256" key="1">
    <source>
        <dbReference type="SAM" id="Coils"/>
    </source>
</evidence>
<sequence length="131" mass="15198">MNIYYTILILMLYLIKCLLISLYQILLSDLSIRRQKEEALLMENNQTIEALLEEIKVLKETVVTINASLTTLVKITEEREKRFAERGARTQGDRNSSDRGNFRPRSDRGDSSWGNSGGFSRRDRDDRNRKG</sequence>
<accession>A0ABM8JS15</accession>
<feature type="transmembrane region" description="Helical" evidence="3">
    <location>
        <begin position="6"/>
        <end position="26"/>
    </location>
</feature>
<organism evidence="4 5">
    <name type="scientific">Spiroplasma ixodetis</name>
    <dbReference type="NCBI Taxonomy" id="2141"/>
    <lineage>
        <taxon>Bacteria</taxon>
        <taxon>Bacillati</taxon>
        <taxon>Mycoplasmatota</taxon>
        <taxon>Mollicutes</taxon>
        <taxon>Entomoplasmatales</taxon>
        <taxon>Spiroplasmataceae</taxon>
        <taxon>Spiroplasma</taxon>
    </lineage>
</organism>
<name>A0ABM8JS15_9MOLU</name>
<keyword evidence="5" id="KW-1185">Reference proteome</keyword>
<reference evidence="5" key="1">
    <citation type="journal article" date="2024" name="FEMS Microbiol. Lett.">
        <title>Genomic insights into Spiroplasma endosymbionts that induce male-killing and protective phenotypes in the pea aphid.</title>
        <authorList>
            <person name="Arai H."/>
            <person name="Legeai F."/>
            <person name="Kageyama D."/>
            <person name="Sugio A."/>
            <person name="Simon J.C."/>
        </authorList>
    </citation>
    <scope>NUCLEOTIDE SEQUENCE [LARGE SCALE GENOMIC DNA]</scope>
    <source>
        <strain evidence="5">sAp269</strain>
    </source>
</reference>
<keyword evidence="3" id="KW-1133">Transmembrane helix</keyword>
<feature type="compositionally biased region" description="Basic and acidic residues" evidence="2">
    <location>
        <begin position="120"/>
        <end position="131"/>
    </location>
</feature>
<proteinExistence type="predicted"/>
<evidence type="ECO:0000256" key="2">
    <source>
        <dbReference type="SAM" id="MobiDB-lite"/>
    </source>
</evidence>
<protein>
    <submittedName>
        <fullName evidence="4">Uncharacterized protein</fullName>
    </submittedName>
</protein>
<keyword evidence="3" id="KW-0472">Membrane</keyword>
<evidence type="ECO:0000313" key="5">
    <source>
        <dbReference type="Proteomes" id="UP001473424"/>
    </source>
</evidence>
<evidence type="ECO:0000313" key="4">
    <source>
        <dbReference type="EMBL" id="BET39182.1"/>
    </source>
</evidence>
<keyword evidence="1" id="KW-0175">Coiled coil</keyword>
<gene>
    <name evidence="4" type="ORF">SAP269_17710</name>
</gene>
<feature type="region of interest" description="Disordered" evidence="2">
    <location>
        <begin position="83"/>
        <end position="131"/>
    </location>
</feature>
<keyword evidence="3" id="KW-0812">Transmembrane</keyword>
<feature type="coiled-coil region" evidence="1">
    <location>
        <begin position="34"/>
        <end position="68"/>
    </location>
</feature>
<dbReference type="Proteomes" id="UP001473424">
    <property type="component" value="Chromosome"/>
</dbReference>